<evidence type="ECO:0000259" key="1">
    <source>
        <dbReference type="SMART" id="SM00460"/>
    </source>
</evidence>
<dbReference type="Pfam" id="PF01841">
    <property type="entry name" value="Transglut_core"/>
    <property type="match status" value="1"/>
</dbReference>
<dbReference type="Gene3D" id="3.10.620.30">
    <property type="match status" value="1"/>
</dbReference>
<dbReference type="EMBL" id="JAIQZJ010000003">
    <property type="protein sequence ID" value="MBZ5737995.1"/>
    <property type="molecule type" value="Genomic_DNA"/>
</dbReference>
<keyword evidence="3" id="KW-1185">Reference proteome</keyword>
<comment type="caution">
    <text evidence="2">The sequence shown here is derived from an EMBL/GenBank/DDBJ whole genome shotgun (WGS) entry which is preliminary data.</text>
</comment>
<dbReference type="RefSeq" id="WP_224122369.1">
    <property type="nucleotide sequence ID" value="NZ_JAIQZJ010000003.1"/>
</dbReference>
<sequence length="301" mass="32593">MRYVVTHTTTYSYDDDVTDSLGVGHLVPRPTPAQEVLGSEVLVDPEPVDLAADTDCYGNTVTYFQVTRPHRRLTVEGRSEVEVGTPAYDGDALAAPWERARPLWHPEAPGAWRATDFALPSAGAEQTDEAWSYAAASLRPGRPVGEAVTDLMHRIHADFRYDATATTVTSTVEETFRHRAGVCQDFAHLTIACLRSHGLAVRYVSGYLATLPPPGKDRVVGADASHAWAAVWVPGVDEGEWLALDPTNDQWVGDRYVTVAWGRDYGDVPPVKGVIFTEAKKSTLTVSVDVAPVAPVGTTAP</sequence>
<protein>
    <submittedName>
        <fullName evidence="2">Transglutaminase family protein</fullName>
    </submittedName>
</protein>
<reference evidence="2 3" key="1">
    <citation type="submission" date="2021-09" db="EMBL/GenBank/DDBJ databases">
        <title>Whole genome sequence of Nocardioides sp. GBK3QG-3.</title>
        <authorList>
            <person name="Tuo L."/>
        </authorList>
    </citation>
    <scope>NUCLEOTIDE SEQUENCE [LARGE SCALE GENOMIC DNA]</scope>
    <source>
        <strain evidence="2 3">GBK3QG-3</strain>
    </source>
</reference>
<dbReference type="SMART" id="SM00460">
    <property type="entry name" value="TGc"/>
    <property type="match status" value="1"/>
</dbReference>
<organism evidence="2 3">
    <name type="scientific">Nocardioides mangrovi</name>
    <dbReference type="NCBI Taxonomy" id="2874580"/>
    <lineage>
        <taxon>Bacteria</taxon>
        <taxon>Bacillati</taxon>
        <taxon>Actinomycetota</taxon>
        <taxon>Actinomycetes</taxon>
        <taxon>Propionibacteriales</taxon>
        <taxon>Nocardioidaceae</taxon>
        <taxon>Nocardioides</taxon>
    </lineage>
</organism>
<proteinExistence type="predicted"/>
<evidence type="ECO:0000313" key="2">
    <source>
        <dbReference type="EMBL" id="MBZ5737995.1"/>
    </source>
</evidence>
<gene>
    <name evidence="2" type="ORF">K8U61_07465</name>
</gene>
<dbReference type="InterPro" id="IPR038765">
    <property type="entry name" value="Papain-like_cys_pep_sf"/>
</dbReference>
<dbReference type="PANTHER" id="PTHR33490">
    <property type="entry name" value="BLR5614 PROTEIN-RELATED"/>
    <property type="match status" value="1"/>
</dbReference>
<feature type="domain" description="Transglutaminase-like" evidence="1">
    <location>
        <begin position="175"/>
        <end position="248"/>
    </location>
</feature>
<dbReference type="PANTHER" id="PTHR33490:SF7">
    <property type="entry name" value="BLR2979 PROTEIN"/>
    <property type="match status" value="1"/>
</dbReference>
<dbReference type="SUPFAM" id="SSF54001">
    <property type="entry name" value="Cysteine proteinases"/>
    <property type="match status" value="1"/>
</dbReference>
<evidence type="ECO:0000313" key="3">
    <source>
        <dbReference type="Proteomes" id="UP000780875"/>
    </source>
</evidence>
<dbReference type="InterPro" id="IPR013589">
    <property type="entry name" value="Bac_transglu_N"/>
</dbReference>
<dbReference type="Pfam" id="PF08379">
    <property type="entry name" value="Bact_transglu_N"/>
    <property type="match status" value="1"/>
</dbReference>
<name>A0ABS7UAH3_9ACTN</name>
<dbReference type="InterPro" id="IPR002931">
    <property type="entry name" value="Transglutaminase-like"/>
</dbReference>
<accession>A0ABS7UAH3</accession>
<dbReference type="Proteomes" id="UP000780875">
    <property type="component" value="Unassembled WGS sequence"/>
</dbReference>